<proteinExistence type="predicted"/>
<accession>A0ABU6WUF6</accession>
<evidence type="ECO:0000313" key="2">
    <source>
        <dbReference type="Proteomes" id="UP001341840"/>
    </source>
</evidence>
<dbReference type="EMBL" id="JASCZI010183130">
    <property type="protein sequence ID" value="MED6189081.1"/>
    <property type="molecule type" value="Genomic_DNA"/>
</dbReference>
<gene>
    <name evidence="1" type="ORF">PIB30_092222</name>
</gene>
<feature type="non-terminal residue" evidence="1">
    <location>
        <position position="64"/>
    </location>
</feature>
<name>A0ABU6WUF6_9FABA</name>
<protein>
    <submittedName>
        <fullName evidence="1">Uncharacterized protein</fullName>
    </submittedName>
</protein>
<keyword evidence="2" id="KW-1185">Reference proteome</keyword>
<reference evidence="1 2" key="1">
    <citation type="journal article" date="2023" name="Plants (Basel)">
        <title>Bridging the Gap: Combining Genomics and Transcriptomics Approaches to Understand Stylosanthes scabra, an Orphan Legume from the Brazilian Caatinga.</title>
        <authorList>
            <person name="Ferreira-Neto J.R.C."/>
            <person name="da Silva M.D."/>
            <person name="Binneck E."/>
            <person name="de Melo N.F."/>
            <person name="da Silva R.H."/>
            <person name="de Melo A.L.T.M."/>
            <person name="Pandolfi V."/>
            <person name="Bustamante F.O."/>
            <person name="Brasileiro-Vidal A.C."/>
            <person name="Benko-Iseppon A.M."/>
        </authorList>
    </citation>
    <scope>NUCLEOTIDE SEQUENCE [LARGE SCALE GENOMIC DNA]</scope>
    <source>
        <tissue evidence="1">Leaves</tissue>
    </source>
</reference>
<dbReference type="Proteomes" id="UP001341840">
    <property type="component" value="Unassembled WGS sequence"/>
</dbReference>
<comment type="caution">
    <text evidence="1">The sequence shown here is derived from an EMBL/GenBank/DDBJ whole genome shotgun (WGS) entry which is preliminary data.</text>
</comment>
<organism evidence="1 2">
    <name type="scientific">Stylosanthes scabra</name>
    <dbReference type="NCBI Taxonomy" id="79078"/>
    <lineage>
        <taxon>Eukaryota</taxon>
        <taxon>Viridiplantae</taxon>
        <taxon>Streptophyta</taxon>
        <taxon>Embryophyta</taxon>
        <taxon>Tracheophyta</taxon>
        <taxon>Spermatophyta</taxon>
        <taxon>Magnoliopsida</taxon>
        <taxon>eudicotyledons</taxon>
        <taxon>Gunneridae</taxon>
        <taxon>Pentapetalae</taxon>
        <taxon>rosids</taxon>
        <taxon>fabids</taxon>
        <taxon>Fabales</taxon>
        <taxon>Fabaceae</taxon>
        <taxon>Papilionoideae</taxon>
        <taxon>50 kb inversion clade</taxon>
        <taxon>dalbergioids sensu lato</taxon>
        <taxon>Dalbergieae</taxon>
        <taxon>Pterocarpus clade</taxon>
        <taxon>Stylosanthes</taxon>
    </lineage>
</organism>
<sequence length="64" mass="7561">MRVASVKMRREQEIEACGQNFESEDDDDDESKVMMLMVVLRVIKGKGYEELDDEMELMVMKRSR</sequence>
<evidence type="ECO:0000313" key="1">
    <source>
        <dbReference type="EMBL" id="MED6189081.1"/>
    </source>
</evidence>